<organism evidence="5 6">
    <name type="scientific">Thecamonas trahens ATCC 50062</name>
    <dbReference type="NCBI Taxonomy" id="461836"/>
    <lineage>
        <taxon>Eukaryota</taxon>
        <taxon>Apusozoa</taxon>
        <taxon>Apusomonadida</taxon>
        <taxon>Apusomonadidae</taxon>
        <taxon>Thecamonas</taxon>
    </lineage>
</organism>
<evidence type="ECO:0000259" key="4">
    <source>
        <dbReference type="Pfam" id="PF24064"/>
    </source>
</evidence>
<dbReference type="GeneID" id="25565228"/>
<dbReference type="Pfam" id="PF24064">
    <property type="entry name" value="HTH_NPRL3"/>
    <property type="match status" value="1"/>
</dbReference>
<evidence type="ECO:0000256" key="3">
    <source>
        <dbReference type="SAM" id="MobiDB-lite"/>
    </source>
</evidence>
<evidence type="ECO:0000313" key="5">
    <source>
        <dbReference type="EMBL" id="KNC49673.1"/>
    </source>
</evidence>
<dbReference type="Pfam" id="PF03666">
    <property type="entry name" value="NPR3"/>
    <property type="match status" value="1"/>
</dbReference>
<sequence length="491" mass="53987">MRSSASSSSSAEPLAFGFKPRYLALLLTPPNLVSSYFELSVEHQLFLSRPTHCADGSSLTSFTVALVMDAAGAKQVPWVLPAFRRVLDRTVAALAHEQERTQFVLNELELIARIKAEGADRGWSPPFTTQRLIDVSELALVLSLVYDHFEQVSVGVLRASTFGWWRTLRQPLNIRLNSWLELNLALSLDPNDGAPPAVLAPPAVAATTMSAASLSPASQQAATASPYPVASLADCRPWHALLLLDSGTSIVVRLPPDASPSLRALLLAASPLVSFEDLMVELGIPLVTLYKLALHVQHWGWARITATVSESSLFCRNWDTTLDLGKVGASSELASLCLQLLAPFDEPRRVRDVERIDDVLWLLKYDLIVQVCTYFYLVVPEVDRYPDPLASPADPDPPPPLSTSSASPRSVAAKKRHASRAAAALTPAERAFIDSLDPSPARDLLLRLFKYFRGSHCIEEIMWRENLSRALILDVASRFDDFIVVRTTPHK</sequence>
<feature type="domain" description="GATOR1 complex protein NPRL3 C-terminal HTH" evidence="4">
    <location>
        <begin position="438"/>
        <end position="484"/>
    </location>
</feature>
<dbReference type="GO" id="GO:0010508">
    <property type="term" value="P:positive regulation of autophagy"/>
    <property type="evidence" value="ECO:0007669"/>
    <property type="project" value="TreeGrafter"/>
</dbReference>
<dbReference type="AlphaFoldDB" id="A0A0L0DEC3"/>
<evidence type="ECO:0000313" key="6">
    <source>
        <dbReference type="Proteomes" id="UP000054408"/>
    </source>
</evidence>
<accession>A0A0L0DEC3</accession>
<protein>
    <recommendedName>
        <fullName evidence="4">GATOR1 complex protein NPRL3 C-terminal HTH domain-containing protein</fullName>
    </recommendedName>
</protein>
<dbReference type="GO" id="GO:0038202">
    <property type="term" value="P:TORC1 signaling"/>
    <property type="evidence" value="ECO:0007669"/>
    <property type="project" value="TreeGrafter"/>
</dbReference>
<evidence type="ECO:0000256" key="2">
    <source>
        <dbReference type="RuleBase" id="RU368069"/>
    </source>
</evidence>
<dbReference type="InterPro" id="IPR056603">
    <property type="entry name" value="HTH_NPRL3"/>
</dbReference>
<name>A0A0L0DEC3_THETB</name>
<dbReference type="SMR" id="A0A0L0DEC3"/>
<gene>
    <name evidence="5" type="ORF">AMSG_05935</name>
</gene>
<dbReference type="PANTHER" id="PTHR13153:SF5">
    <property type="entry name" value="GATOR COMPLEX PROTEIN NPRL3"/>
    <property type="match status" value="1"/>
</dbReference>
<proteinExistence type="inferred from homology"/>
<reference evidence="5 6" key="1">
    <citation type="submission" date="2010-05" db="EMBL/GenBank/DDBJ databases">
        <title>The Genome Sequence of Thecamonas trahens ATCC 50062.</title>
        <authorList>
            <consortium name="The Broad Institute Genome Sequencing Platform"/>
            <person name="Russ C."/>
            <person name="Cuomo C."/>
            <person name="Shea T."/>
            <person name="Young S.K."/>
            <person name="Zeng Q."/>
            <person name="Koehrsen M."/>
            <person name="Haas B."/>
            <person name="Borodovsky M."/>
            <person name="Guigo R."/>
            <person name="Alvarado L."/>
            <person name="Berlin A."/>
            <person name="Bochicchio J."/>
            <person name="Borenstein D."/>
            <person name="Chapman S."/>
            <person name="Chen Z."/>
            <person name="Freedman E."/>
            <person name="Gellesch M."/>
            <person name="Goldberg J."/>
            <person name="Griggs A."/>
            <person name="Gujja S."/>
            <person name="Heilman E."/>
            <person name="Heiman D."/>
            <person name="Hepburn T."/>
            <person name="Howarth C."/>
            <person name="Jen D."/>
            <person name="Larson L."/>
            <person name="Mehta T."/>
            <person name="Park D."/>
            <person name="Pearson M."/>
            <person name="Roberts A."/>
            <person name="Saif S."/>
            <person name="Shenoy N."/>
            <person name="Sisk P."/>
            <person name="Stolte C."/>
            <person name="Sykes S."/>
            <person name="Thomson T."/>
            <person name="Walk T."/>
            <person name="White J."/>
            <person name="Yandava C."/>
            <person name="Burger G."/>
            <person name="Gray M.W."/>
            <person name="Holland P.W.H."/>
            <person name="King N."/>
            <person name="Lang F.B.F."/>
            <person name="Roger A.J."/>
            <person name="Ruiz-Trillo I."/>
            <person name="Lander E."/>
            <person name="Nusbaum C."/>
        </authorList>
    </citation>
    <scope>NUCLEOTIDE SEQUENCE [LARGE SCALE GENOMIC DNA]</scope>
    <source>
        <strain evidence="5 6">ATCC 50062</strain>
    </source>
</reference>
<dbReference type="OrthoDB" id="18648at2759"/>
<dbReference type="PANTHER" id="PTHR13153">
    <property type="entry name" value="CGTHBA PROTEIN -14 GENE PROTEIN"/>
    <property type="match status" value="1"/>
</dbReference>
<keyword evidence="6" id="KW-1185">Reference proteome</keyword>
<dbReference type="GO" id="GO:1990130">
    <property type="term" value="C:GATOR1 complex"/>
    <property type="evidence" value="ECO:0007669"/>
    <property type="project" value="TreeGrafter"/>
</dbReference>
<dbReference type="Proteomes" id="UP000054408">
    <property type="component" value="Unassembled WGS sequence"/>
</dbReference>
<dbReference type="GO" id="GO:0034198">
    <property type="term" value="P:cellular response to amino acid starvation"/>
    <property type="evidence" value="ECO:0007669"/>
    <property type="project" value="TreeGrafter"/>
</dbReference>
<evidence type="ECO:0000256" key="1">
    <source>
        <dbReference type="ARBA" id="ARBA00010546"/>
    </source>
</evidence>
<dbReference type="STRING" id="461836.A0A0L0DEC3"/>
<comment type="similarity">
    <text evidence="1 2">Belongs to the NPR3 family.</text>
</comment>
<feature type="region of interest" description="Disordered" evidence="3">
    <location>
        <begin position="389"/>
        <end position="409"/>
    </location>
</feature>
<dbReference type="RefSeq" id="XP_013757470.1">
    <property type="nucleotide sequence ID" value="XM_013902016.1"/>
</dbReference>
<dbReference type="EMBL" id="GL349457">
    <property type="protein sequence ID" value="KNC49673.1"/>
    <property type="molecule type" value="Genomic_DNA"/>
</dbReference>
<dbReference type="InterPro" id="IPR005365">
    <property type="entry name" value="Npr3"/>
</dbReference>
<dbReference type="GO" id="GO:1904262">
    <property type="term" value="P:negative regulation of TORC1 signaling"/>
    <property type="evidence" value="ECO:0007669"/>
    <property type="project" value="TreeGrafter"/>
</dbReference>
<dbReference type="OMA" id="MGENHEQ"/>
<dbReference type="eggNOG" id="KOG3830">
    <property type="taxonomic scope" value="Eukaryota"/>
</dbReference>